<dbReference type="OrthoDB" id="6108017at2759"/>
<gene>
    <name evidence="12" type="ORF">BCR42DRAFT_492213</name>
</gene>
<accession>A0A1X2IEZ2</accession>
<dbReference type="Gene3D" id="1.20.5.4820">
    <property type="match status" value="1"/>
</dbReference>
<dbReference type="CDD" id="cd15480">
    <property type="entry name" value="fMyo2p_CBD"/>
    <property type="match status" value="1"/>
</dbReference>
<dbReference type="InterPro" id="IPR002710">
    <property type="entry name" value="Dilute_dom"/>
</dbReference>
<keyword evidence="7 8" id="KW-0009">Actin-binding</keyword>
<feature type="domain" description="Myosin motor" evidence="11">
    <location>
        <begin position="121"/>
        <end position="831"/>
    </location>
</feature>
<dbReference type="Pfam" id="PF01843">
    <property type="entry name" value="DIL"/>
    <property type="match status" value="1"/>
</dbReference>
<dbReference type="Gene3D" id="1.20.120.720">
    <property type="entry name" value="Myosin VI head, motor domain, U50 subdomain"/>
    <property type="match status" value="1"/>
</dbReference>
<dbReference type="SUPFAM" id="SSF52540">
    <property type="entry name" value="P-loop containing nucleoside triphosphate hydrolases"/>
    <property type="match status" value="2"/>
</dbReference>
<feature type="region of interest" description="Disordered" evidence="9">
    <location>
        <begin position="1136"/>
        <end position="1203"/>
    </location>
</feature>
<feature type="region of interest" description="Actin-binding" evidence="8">
    <location>
        <begin position="707"/>
        <end position="729"/>
    </location>
</feature>
<dbReference type="PROSITE" id="PS50096">
    <property type="entry name" value="IQ"/>
    <property type="match status" value="4"/>
</dbReference>
<feature type="compositionally biased region" description="Low complexity" evidence="9">
    <location>
        <begin position="678"/>
        <end position="688"/>
    </location>
</feature>
<dbReference type="Gene3D" id="1.20.58.530">
    <property type="match status" value="1"/>
</dbReference>
<dbReference type="InterPro" id="IPR027417">
    <property type="entry name" value="P-loop_NTPase"/>
</dbReference>
<keyword evidence="3 8" id="KW-0067">ATP-binding</keyword>
<dbReference type="InterPro" id="IPR001609">
    <property type="entry name" value="Myosin_head_motor_dom-like"/>
</dbReference>
<organism evidence="12 13">
    <name type="scientific">Absidia repens</name>
    <dbReference type="NCBI Taxonomy" id="90262"/>
    <lineage>
        <taxon>Eukaryota</taxon>
        <taxon>Fungi</taxon>
        <taxon>Fungi incertae sedis</taxon>
        <taxon>Mucoromycota</taxon>
        <taxon>Mucoromycotina</taxon>
        <taxon>Mucoromycetes</taxon>
        <taxon>Mucorales</taxon>
        <taxon>Cunninghamellaceae</taxon>
        <taxon>Absidia</taxon>
    </lineage>
</organism>
<evidence type="ECO:0000256" key="4">
    <source>
        <dbReference type="ARBA" id="ARBA00023054"/>
    </source>
</evidence>
<dbReference type="SMART" id="SM00015">
    <property type="entry name" value="IQ"/>
    <property type="match status" value="5"/>
</dbReference>
<dbReference type="PROSITE" id="PS51126">
    <property type="entry name" value="DILUTE"/>
    <property type="match status" value="1"/>
</dbReference>
<feature type="region of interest" description="Disordered" evidence="9">
    <location>
        <begin position="1090"/>
        <end position="1121"/>
    </location>
</feature>
<dbReference type="SUPFAM" id="SSF50084">
    <property type="entry name" value="Myosin S1 fragment, N-terminal domain"/>
    <property type="match status" value="1"/>
</dbReference>
<dbReference type="PANTHER" id="PTHR13140:SF706">
    <property type="entry name" value="DILUTE CLASS UNCONVENTIONAL MYOSIN, ISOFORM C"/>
    <property type="match status" value="1"/>
</dbReference>
<keyword evidence="6 8" id="KW-0505">Motor protein</keyword>
<evidence type="ECO:0000313" key="13">
    <source>
        <dbReference type="Proteomes" id="UP000193560"/>
    </source>
</evidence>
<dbReference type="Gene3D" id="3.40.850.10">
    <property type="entry name" value="Kinesin motor domain"/>
    <property type="match status" value="1"/>
</dbReference>
<dbReference type="InterPro" id="IPR036103">
    <property type="entry name" value="MYSc_Myo5"/>
</dbReference>
<keyword evidence="4" id="KW-0175">Coiled coil</keyword>
<evidence type="ECO:0000256" key="6">
    <source>
        <dbReference type="ARBA" id="ARBA00023175"/>
    </source>
</evidence>
<keyword evidence="13" id="KW-1185">Reference proteome</keyword>
<keyword evidence="12" id="KW-0378">Hydrolase</keyword>
<dbReference type="SMART" id="SM00242">
    <property type="entry name" value="MYSc"/>
    <property type="match status" value="1"/>
</dbReference>
<dbReference type="Pfam" id="PF00612">
    <property type="entry name" value="IQ"/>
    <property type="match status" value="2"/>
</dbReference>
<dbReference type="FunFam" id="1.10.10.820:FF:000001">
    <property type="entry name" value="Myosin heavy chain"/>
    <property type="match status" value="1"/>
</dbReference>
<dbReference type="PROSITE" id="PS51456">
    <property type="entry name" value="MYOSIN_MOTOR"/>
    <property type="match status" value="1"/>
</dbReference>
<comment type="caution">
    <text evidence="12">The sequence shown here is derived from an EMBL/GenBank/DDBJ whole genome shotgun (WGS) entry which is preliminary data.</text>
</comment>
<evidence type="ECO:0000256" key="5">
    <source>
        <dbReference type="ARBA" id="ARBA00023123"/>
    </source>
</evidence>
<dbReference type="InterPro" id="IPR046943">
    <property type="entry name" value="Fungal_Myo2/2A_CBD"/>
</dbReference>
<dbReference type="Gene3D" id="1.20.5.190">
    <property type="match status" value="2"/>
</dbReference>
<comment type="similarity">
    <text evidence="1 8">Belongs to the TRAFAC class myosin-kinesin ATPase superfamily. Myosin family.</text>
</comment>
<dbReference type="GO" id="GO:0016020">
    <property type="term" value="C:membrane"/>
    <property type="evidence" value="ECO:0007669"/>
    <property type="project" value="TreeGrafter"/>
</dbReference>
<dbReference type="GO" id="GO:0000146">
    <property type="term" value="F:microfilament motor activity"/>
    <property type="evidence" value="ECO:0007669"/>
    <property type="project" value="TreeGrafter"/>
</dbReference>
<dbReference type="CDD" id="cd01380">
    <property type="entry name" value="MYSc_Myo5"/>
    <property type="match status" value="1"/>
</dbReference>
<dbReference type="GO" id="GO:0005524">
    <property type="term" value="F:ATP binding"/>
    <property type="evidence" value="ECO:0007669"/>
    <property type="project" value="UniProtKB-UniRule"/>
</dbReference>
<reference evidence="12 13" key="1">
    <citation type="submission" date="2016-07" db="EMBL/GenBank/DDBJ databases">
        <title>Pervasive Adenine N6-methylation of Active Genes in Fungi.</title>
        <authorList>
            <consortium name="DOE Joint Genome Institute"/>
            <person name="Mondo S.J."/>
            <person name="Dannebaum R.O."/>
            <person name="Kuo R.C."/>
            <person name="Labutti K."/>
            <person name="Haridas S."/>
            <person name="Kuo A."/>
            <person name="Salamov A."/>
            <person name="Ahrendt S.R."/>
            <person name="Lipzen A."/>
            <person name="Sullivan W."/>
            <person name="Andreopoulos W.B."/>
            <person name="Clum A."/>
            <person name="Lindquist E."/>
            <person name="Daum C."/>
            <person name="Ramamoorthy G.K."/>
            <person name="Gryganskyi A."/>
            <person name="Culley D."/>
            <person name="Magnuson J.K."/>
            <person name="James T.Y."/>
            <person name="O'Malley M.A."/>
            <person name="Stajich J.E."/>
            <person name="Spatafora J.W."/>
            <person name="Visel A."/>
            <person name="Grigoriev I.V."/>
        </authorList>
    </citation>
    <scope>NUCLEOTIDE SEQUENCE [LARGE SCALE GENOMIC DNA]</scope>
    <source>
        <strain evidence="12 13">NRRL 1336</strain>
    </source>
</reference>
<evidence type="ECO:0000256" key="7">
    <source>
        <dbReference type="ARBA" id="ARBA00023203"/>
    </source>
</evidence>
<evidence type="ECO:0000256" key="2">
    <source>
        <dbReference type="ARBA" id="ARBA00022741"/>
    </source>
</evidence>
<feature type="compositionally biased region" description="Polar residues" evidence="9">
    <location>
        <begin position="1136"/>
        <end position="1159"/>
    </location>
</feature>
<evidence type="ECO:0000256" key="8">
    <source>
        <dbReference type="PROSITE-ProRule" id="PRU00782"/>
    </source>
</evidence>
<keyword evidence="2 8" id="KW-0547">Nucleotide-binding</keyword>
<dbReference type="Gene3D" id="1.10.10.820">
    <property type="match status" value="1"/>
</dbReference>
<dbReference type="STRING" id="90262.A0A1X2IEZ2"/>
<dbReference type="SMART" id="SM01132">
    <property type="entry name" value="DIL"/>
    <property type="match status" value="1"/>
</dbReference>
<dbReference type="GO" id="GO:0005737">
    <property type="term" value="C:cytoplasm"/>
    <property type="evidence" value="ECO:0007669"/>
    <property type="project" value="TreeGrafter"/>
</dbReference>
<feature type="binding site" evidence="8">
    <location>
        <begin position="214"/>
        <end position="221"/>
    </location>
    <ligand>
        <name>ATP</name>
        <dbReference type="ChEBI" id="CHEBI:30616"/>
    </ligand>
</feature>
<dbReference type="InterPro" id="IPR000048">
    <property type="entry name" value="IQ_motif_EF-hand-BS"/>
</dbReference>
<evidence type="ECO:0000256" key="9">
    <source>
        <dbReference type="SAM" id="MobiDB-lite"/>
    </source>
</evidence>
<dbReference type="InterPro" id="IPR036961">
    <property type="entry name" value="Kinesin_motor_dom_sf"/>
</dbReference>
<dbReference type="PRINTS" id="PR00193">
    <property type="entry name" value="MYOSINHEAVY"/>
</dbReference>
<dbReference type="GO" id="GO:0016787">
    <property type="term" value="F:hydrolase activity"/>
    <property type="evidence" value="ECO:0007669"/>
    <property type="project" value="UniProtKB-KW"/>
</dbReference>
<evidence type="ECO:0000256" key="1">
    <source>
        <dbReference type="ARBA" id="ARBA00008314"/>
    </source>
</evidence>
<dbReference type="Pfam" id="PF00063">
    <property type="entry name" value="Myosin_head"/>
    <property type="match status" value="1"/>
</dbReference>
<keyword evidence="5 8" id="KW-0518">Myosin</keyword>
<feature type="domain" description="Dilute" evidence="10">
    <location>
        <begin position="1306"/>
        <end position="1589"/>
    </location>
</feature>
<protein>
    <submittedName>
        <fullName evidence="12">p-loop containing nucleoside triphosphate hydrolase protein</fullName>
    </submittedName>
</protein>
<dbReference type="PANTHER" id="PTHR13140">
    <property type="entry name" value="MYOSIN"/>
    <property type="match status" value="1"/>
</dbReference>
<dbReference type="Proteomes" id="UP000193560">
    <property type="component" value="Unassembled WGS sequence"/>
</dbReference>
<feature type="compositionally biased region" description="Polar residues" evidence="9">
    <location>
        <begin position="1190"/>
        <end position="1200"/>
    </location>
</feature>
<evidence type="ECO:0000259" key="11">
    <source>
        <dbReference type="PROSITE" id="PS51456"/>
    </source>
</evidence>
<feature type="region of interest" description="Disordered" evidence="9">
    <location>
        <begin position="664"/>
        <end position="695"/>
    </location>
</feature>
<dbReference type="GO" id="GO:0051015">
    <property type="term" value="F:actin filament binding"/>
    <property type="evidence" value="ECO:0007669"/>
    <property type="project" value="TreeGrafter"/>
</dbReference>
<dbReference type="EMBL" id="MCGE01000013">
    <property type="protein sequence ID" value="ORZ15283.1"/>
    <property type="molecule type" value="Genomic_DNA"/>
</dbReference>
<proteinExistence type="inferred from homology"/>
<evidence type="ECO:0000259" key="10">
    <source>
        <dbReference type="PROSITE" id="PS51126"/>
    </source>
</evidence>
<name>A0A1X2IEZ2_9FUNG</name>
<evidence type="ECO:0000256" key="3">
    <source>
        <dbReference type="ARBA" id="ARBA00022840"/>
    </source>
</evidence>
<feature type="compositionally biased region" description="Polar residues" evidence="9">
    <location>
        <begin position="664"/>
        <end position="676"/>
    </location>
</feature>
<evidence type="ECO:0000313" key="12">
    <source>
        <dbReference type="EMBL" id="ORZ15283.1"/>
    </source>
</evidence>
<dbReference type="GO" id="GO:0016459">
    <property type="term" value="C:myosin complex"/>
    <property type="evidence" value="ECO:0007669"/>
    <property type="project" value="UniProtKB-KW"/>
</dbReference>
<dbReference type="GO" id="GO:0007015">
    <property type="term" value="P:actin filament organization"/>
    <property type="evidence" value="ECO:0007669"/>
    <property type="project" value="TreeGrafter"/>
</dbReference>
<sequence length="1653" mass="188800">MRYLNPDDIVRAFSYGMIKPHLIDSTVTSNSGRMGSTELPTHILQAIEVYTKGTKAWFEDEDDAWVSAQVISKEITDSDVKIVFQNDEQPEREHVFESKLGLLEKNNGATLPPLRNPPKLENIDDLTNLSHLNEPSVLNTIRIRYSQRNIYTYSGIVLIAANPFDRVQLYEPDIIQQYSGRRRGELEPHLFAIAEDAYRCMIREKTNQTIVVSGESGAGKTVSAKYIMRYFATADDKDAVGKIAKDGGAEMTEVEEQILATNPIMEAFGNAKTTRNDNSSRFGKYIEIQFDTSCNIVGAKIRTYLLERSRLIFQPETERNYHIFYQLCAGAPINERKELELKDWTKFHYLNQSGTGVIPGMDDIEEFELTQRSLSMVGIAVQTQWQIFRLLAALLHIGNIEIGGRNDAVLASDEPSLVTATKLLGVKPLDFKKWLTKRQIVTRSESIVTNLNPTQANIVKDSVAKYIYASLFDWLVDVVNRSLSCQEEGVVSTFIGVLDIYGFEHFKKNSFEQFCINYANEKLQQQFNQHVFKLEQEEYVKEKIDWKFIEFSDNQRCIEMIEAKLGILSLLDEESRLPSGSDQGFCDKLYNNFSTPTYKGYFKKPRFSNKAFTVVHYAHEVEYDAEGFMDKNKDTVPDEILNMLQHADSEFLVDMLHTATEAANASAQSNRDSLTASAPAKPGPMKRGPMGGANKKPTLGSIFKLSLISLMDTIGHTNVHYIRCIKPNEAKVAWVFEPNMVLAQLRACGVLETIRISCAGYPSRWTFDDFADRYYALVNSKYWDPHLNPDLNTLCMTILEKSIQDKDKYQVGLTKIFFRAGQLAYMEKLRADRWNECTVLLQKNMRRFITRIRYVRMKELTLRLQQVARKKMAIRNMELIKQNNAAVVIQSHVRGFLARQQQKRRLLFVVNLQAASRGLLSRRYFAQFRENYAATQIQRLVRGWAVRKKIHGERRFVTKIQTCVRRRQAKKLLQQLRTEAKSATHLQEVSYKLESKVVELTQHLTLHKDEKEQLRTKTAQLEAQVQSWTEKYTKMESKAKSMEVSLAEAKDVKADYDKLQLSYSELQDTYHASQDDLKKRDETIQQLKDEVEKQKNDVAQLKVRPARIQTDNGGNGTSNNDVAELKNQIAALKTQLSQSLKTPKRQGSLNSPYPRNLSPSYGGAGRGISPERGGRSPSTPGGSAAHRFQSPLSQTGQSAGNAHADMAVSPSKLVYAEPEQMRPMSLDHKHLRDVEAEGNPEDAVRAILQDEALLEQEILNGLIMNLKILAPNSQQLPALQEVVFPAHNIGLCVTQMWRYGYLVESERLLFTAMDTIQKYCLGFNGEDTIVPCAYWLSNAHELLSLVCSTEQELEREMHYNSMNGRRAVGWHDFEKLLATVKYELQCLEDNIYHHWLTELKKRLNKMAVPALIENQSLPGFIATDNSRFFGKILAGSNQPAFTMDELLNFLNRIYRAMKCYYVPFSVVEQVLTELLKLIGVSTFNDLVMRRNYNSWKRAMQIQYNITRLEEWCKSHEVADATIQLEHLMQAAKLLQLKKVTQQDIKTIYDVCWLLAPTQVQKLLQNYYVADYEDPISNDILRAVASKVSSGDTNDILLLDNVSLDDSPYEVPEPKNVVTTNYLPTFLDLQRLQRLMSLMTVIERPGLRKDSSSL</sequence>